<dbReference type="AlphaFoldDB" id="A0A433KHG1"/>
<sequence>MIKIRQLTHFFASIKSWRWGYKTPVWFAAVWLAYFMGFFSPTVLAQEDALRIQSTAFAEESARLLGAGQQRAAIIEALKGLPESFTDDVISDYPDAWLAFYRAATALIIVTPYHGDMVAVANRERTRVAFKGTMMGDELELASVAPSVLWDAVNNQEIAVVANATETNDDSRMFGYELSASPGSALFSVSGAGSPEIKLFDSQDGTEVVSLQIPPQPIPVGVSPIGISPDGTRFAVASMNRILVWDLATPEAPRTVIPQLSGQEHLVFSQAVWTSEGSFLVAYTWFGGPSQGQFGIAIVHEDGTAQSLDGEGPRIIWAASQSAPVVVELLVAEGEWLVRDLQLNILGRIPGDVEPVSFARNQTAIVATQAIGGMFGGAYTFEPVAIYGLDGTPLDLQPEDYLGFSDFVFNETGQVQAVIGPTELNATHLSEAAPSAADLYTRIMDSLTTEEEDLITAQGIGSSGATPDASQMSILQSDRIADEAELAMLNGKRHEAIILALSAFPSMPNHEDFETFERAHRALFRAYASRPAHFERPDDFLTVFMSRARYGPLGRTALYRQFELEDSTRTTVLTRAAIVDLRSNHTREIDLTEIDQRGFTDLHFTPDGLAFAGVGRSDGRVHVFDTSTGEVTRVFDASGDSTHTKTVQIGFSPDGQYFLATVGHVFDSKFALWATETGRLVYSGVPFEGSATPLGWSNEGSILVVEFVTRLDEVSGPDNLVVWQPEGGTSTLPLIREDGRPVDHCQYSAISHTLPYLACSADAETTILNFATGSIVGTIRRADSVGRFLRDGSAIGWPNLSNPVEIDVFSVKGEPLDPIMQDYVPFGQLALLGGQILTNVATDLSGYSAQEIPTALALYEAAMAELSDDDRAQLLLARPE</sequence>
<dbReference type="SUPFAM" id="SSF50998">
    <property type="entry name" value="Quinoprotein alcohol dehydrogenase-like"/>
    <property type="match status" value="1"/>
</dbReference>
<organism evidence="1 2">
    <name type="scientific">Vreelandella andesensis</name>
    <dbReference type="NCBI Taxonomy" id="447567"/>
    <lineage>
        <taxon>Bacteria</taxon>
        <taxon>Pseudomonadati</taxon>
        <taxon>Pseudomonadota</taxon>
        <taxon>Gammaproteobacteria</taxon>
        <taxon>Oceanospirillales</taxon>
        <taxon>Halomonadaceae</taxon>
        <taxon>Vreelandella</taxon>
    </lineage>
</organism>
<comment type="caution">
    <text evidence="1">The sequence shown here is derived from an EMBL/GenBank/DDBJ whole genome shotgun (WGS) entry which is preliminary data.</text>
</comment>
<gene>
    <name evidence="1" type="ORF">ELY33_13270</name>
</gene>
<dbReference type="InterPro" id="IPR015943">
    <property type="entry name" value="WD40/YVTN_repeat-like_dom_sf"/>
</dbReference>
<name>A0A433KHG1_9GAMM</name>
<proteinExistence type="predicted"/>
<dbReference type="EMBL" id="RZHG01000023">
    <property type="protein sequence ID" value="RUR28904.1"/>
    <property type="molecule type" value="Genomic_DNA"/>
</dbReference>
<dbReference type="RefSeq" id="WP_126948394.1">
    <property type="nucleotide sequence ID" value="NZ_RZHG01000023.1"/>
</dbReference>
<reference evidence="1 2" key="1">
    <citation type="submission" date="2018-12" db="EMBL/GenBank/DDBJ databases">
        <title>three novel Halomonas strain isolated from plants.</title>
        <authorList>
            <person name="Sun C."/>
        </authorList>
    </citation>
    <scope>NUCLEOTIDE SEQUENCE [LARGE SCALE GENOMIC DNA]</scope>
    <source>
        <strain evidence="1 2">DSM 19434</strain>
    </source>
</reference>
<dbReference type="Gene3D" id="2.130.10.10">
    <property type="entry name" value="YVTN repeat-like/Quinoprotein amine dehydrogenase"/>
    <property type="match status" value="2"/>
</dbReference>
<dbReference type="OrthoDB" id="6192037at2"/>
<dbReference type="InterPro" id="IPR011047">
    <property type="entry name" value="Quinoprotein_ADH-like_sf"/>
</dbReference>
<dbReference type="Proteomes" id="UP000287336">
    <property type="component" value="Unassembled WGS sequence"/>
</dbReference>
<accession>A0A433KHG1</accession>
<protein>
    <submittedName>
        <fullName evidence="1">WD40 repeat domain-containing protein</fullName>
    </submittedName>
</protein>
<keyword evidence="2" id="KW-1185">Reference proteome</keyword>
<evidence type="ECO:0000313" key="1">
    <source>
        <dbReference type="EMBL" id="RUR28904.1"/>
    </source>
</evidence>
<evidence type="ECO:0000313" key="2">
    <source>
        <dbReference type="Proteomes" id="UP000287336"/>
    </source>
</evidence>